<accession>A0AAV1QPP3</accession>
<evidence type="ECO:0000313" key="9">
    <source>
        <dbReference type="EMBL" id="CAK7322725.1"/>
    </source>
</evidence>
<feature type="region of interest" description="Disordered" evidence="7">
    <location>
        <begin position="1"/>
        <end position="30"/>
    </location>
</feature>
<evidence type="ECO:0000256" key="4">
    <source>
        <dbReference type="ARBA" id="ARBA00023125"/>
    </source>
</evidence>
<evidence type="ECO:0000256" key="3">
    <source>
        <dbReference type="ARBA" id="ARBA00023015"/>
    </source>
</evidence>
<dbReference type="Gene3D" id="3.30.730.10">
    <property type="entry name" value="AP2/ERF domain"/>
    <property type="match status" value="1"/>
</dbReference>
<dbReference type="CDD" id="cd00018">
    <property type="entry name" value="AP2"/>
    <property type="match status" value="1"/>
</dbReference>
<dbReference type="GO" id="GO:0003677">
    <property type="term" value="F:DNA binding"/>
    <property type="evidence" value="ECO:0007669"/>
    <property type="project" value="UniProtKB-KW"/>
</dbReference>
<dbReference type="SUPFAM" id="SSF54171">
    <property type="entry name" value="DNA-binding domain"/>
    <property type="match status" value="1"/>
</dbReference>
<evidence type="ECO:0000256" key="7">
    <source>
        <dbReference type="SAM" id="MobiDB-lite"/>
    </source>
</evidence>
<keyword evidence="2" id="KW-0936">Ethylene signaling pathway</keyword>
<evidence type="ECO:0000256" key="5">
    <source>
        <dbReference type="ARBA" id="ARBA00023163"/>
    </source>
</evidence>
<dbReference type="PROSITE" id="PS51032">
    <property type="entry name" value="AP2_ERF"/>
    <property type="match status" value="1"/>
</dbReference>
<feature type="domain" description="AP2/ERF" evidence="8">
    <location>
        <begin position="27"/>
        <end position="84"/>
    </location>
</feature>
<keyword evidence="10" id="KW-1185">Reference proteome</keyword>
<name>A0AAV1QPP3_9ROSI</name>
<comment type="caution">
    <text evidence="9">The sequence shown here is derived from an EMBL/GenBank/DDBJ whole genome shotgun (WGS) entry which is preliminary data.</text>
</comment>
<evidence type="ECO:0000313" key="10">
    <source>
        <dbReference type="Proteomes" id="UP001314170"/>
    </source>
</evidence>
<dbReference type="AlphaFoldDB" id="A0AAV1QPP3"/>
<evidence type="ECO:0000256" key="6">
    <source>
        <dbReference type="ARBA" id="ARBA00023242"/>
    </source>
</evidence>
<dbReference type="Proteomes" id="UP001314170">
    <property type="component" value="Unassembled WGS sequence"/>
</dbReference>
<dbReference type="PANTHER" id="PTHR31677">
    <property type="entry name" value="AP2 DOMAIN CLASS TRANSCRIPTION FACTOR"/>
    <property type="match status" value="1"/>
</dbReference>
<evidence type="ECO:0000259" key="8">
    <source>
        <dbReference type="PROSITE" id="PS51032"/>
    </source>
</evidence>
<dbReference type="GO" id="GO:0009873">
    <property type="term" value="P:ethylene-activated signaling pathway"/>
    <property type="evidence" value="ECO:0007669"/>
    <property type="project" value="UniProtKB-KW"/>
</dbReference>
<feature type="compositionally biased region" description="Basic and acidic residues" evidence="7">
    <location>
        <begin position="17"/>
        <end position="28"/>
    </location>
</feature>
<dbReference type="InterPro" id="IPR016177">
    <property type="entry name" value="DNA-bd_dom_sf"/>
</dbReference>
<organism evidence="9 10">
    <name type="scientific">Dovyalis caffra</name>
    <dbReference type="NCBI Taxonomy" id="77055"/>
    <lineage>
        <taxon>Eukaryota</taxon>
        <taxon>Viridiplantae</taxon>
        <taxon>Streptophyta</taxon>
        <taxon>Embryophyta</taxon>
        <taxon>Tracheophyta</taxon>
        <taxon>Spermatophyta</taxon>
        <taxon>Magnoliopsida</taxon>
        <taxon>eudicotyledons</taxon>
        <taxon>Gunneridae</taxon>
        <taxon>Pentapetalae</taxon>
        <taxon>rosids</taxon>
        <taxon>fabids</taxon>
        <taxon>Malpighiales</taxon>
        <taxon>Salicaceae</taxon>
        <taxon>Flacourtieae</taxon>
        <taxon>Dovyalis</taxon>
    </lineage>
</organism>
<evidence type="ECO:0000256" key="1">
    <source>
        <dbReference type="ARBA" id="ARBA00004123"/>
    </source>
</evidence>
<proteinExistence type="predicted"/>
<keyword evidence="6" id="KW-0539">Nucleus</keyword>
<dbReference type="EMBL" id="CAWUPB010000027">
    <property type="protein sequence ID" value="CAK7322725.1"/>
    <property type="molecule type" value="Genomic_DNA"/>
</dbReference>
<reference evidence="9 10" key="1">
    <citation type="submission" date="2024-01" db="EMBL/GenBank/DDBJ databases">
        <authorList>
            <person name="Waweru B."/>
        </authorList>
    </citation>
    <scope>NUCLEOTIDE SEQUENCE [LARGE SCALE GENOMIC DNA]</scope>
</reference>
<dbReference type="SMART" id="SM00380">
    <property type="entry name" value="AP2"/>
    <property type="match status" value="1"/>
</dbReference>
<gene>
    <name evidence="9" type="ORF">DCAF_LOCUS336</name>
</gene>
<feature type="region of interest" description="Disordered" evidence="7">
    <location>
        <begin position="94"/>
        <end position="114"/>
    </location>
</feature>
<dbReference type="InterPro" id="IPR001471">
    <property type="entry name" value="AP2/ERF_dom"/>
</dbReference>
<dbReference type="Pfam" id="PF00847">
    <property type="entry name" value="AP2"/>
    <property type="match status" value="1"/>
</dbReference>
<evidence type="ECO:0000256" key="2">
    <source>
        <dbReference type="ARBA" id="ARBA00022745"/>
    </source>
</evidence>
<keyword evidence="5" id="KW-0804">Transcription</keyword>
<feature type="compositionally biased region" description="Low complexity" evidence="7">
    <location>
        <begin position="98"/>
        <end position="114"/>
    </location>
</feature>
<dbReference type="FunFam" id="3.30.730.10:FF:000001">
    <property type="entry name" value="Ethylene-responsive transcription factor 2"/>
    <property type="match status" value="1"/>
</dbReference>
<comment type="subcellular location">
    <subcellularLocation>
        <location evidence="1">Nucleus</location>
    </subcellularLocation>
</comment>
<dbReference type="PRINTS" id="PR00367">
    <property type="entry name" value="ETHRSPELEMNT"/>
</dbReference>
<keyword evidence="3" id="KW-0805">Transcription regulation</keyword>
<dbReference type="InterPro" id="IPR036955">
    <property type="entry name" value="AP2/ERF_dom_sf"/>
</dbReference>
<sequence length="306" mass="33700">MAPKKVNNDTNGFSKKASGDHDKKEMHYRGVRKRPWGRYAAEIRDPGKKTRVWLGTFDTAEEAARAYDKAAREYRGAKAKTNFPVVGEVVNYDDEKQSSSQGSTVESSSSPAVSAAAREVTRQVGGVGRFPFVYQQQLPNVNVVGPVWFVDRVRPEFVTQRLPVRFEPVGLEVSGGAQSDSDSSSVIDCTPRSVAVAASVSFGGVRYLLPTEYVEWISPNTCIVNVWEIQKSGARGQRGATTAREAATYGAEKPRGNCDVSKIPRQGKPLLERRHCFGVDFLFVLPWDLPPSLARNFVNTCHVISS</sequence>
<protein>
    <recommendedName>
        <fullName evidence="8">AP2/ERF domain-containing protein</fullName>
    </recommendedName>
</protein>
<dbReference type="PANTHER" id="PTHR31677:SF212">
    <property type="entry name" value="ETHYLENE-RESPONSIVE TRANSCRIPTION FACTOR 8"/>
    <property type="match status" value="1"/>
</dbReference>
<keyword evidence="4" id="KW-0238">DNA-binding</keyword>
<dbReference type="GO" id="GO:0005634">
    <property type="term" value="C:nucleus"/>
    <property type="evidence" value="ECO:0007669"/>
    <property type="project" value="UniProtKB-SubCell"/>
</dbReference>
<dbReference type="GO" id="GO:0003700">
    <property type="term" value="F:DNA-binding transcription factor activity"/>
    <property type="evidence" value="ECO:0007669"/>
    <property type="project" value="InterPro"/>
</dbReference>